<keyword evidence="5" id="KW-1185">Reference proteome</keyword>
<feature type="signal peptide" evidence="2">
    <location>
        <begin position="1"/>
        <end position="20"/>
    </location>
</feature>
<dbReference type="NCBIfam" id="TIGR04183">
    <property type="entry name" value="Por_Secre_tail"/>
    <property type="match status" value="1"/>
</dbReference>
<comment type="caution">
    <text evidence="4">The sequence shown here is derived from an EMBL/GenBank/DDBJ whole genome shotgun (WGS) entry which is preliminary data.</text>
</comment>
<accession>A0A6N9NHA7</accession>
<reference evidence="4 5" key="1">
    <citation type="submission" date="2019-12" db="EMBL/GenBank/DDBJ databases">
        <authorList>
            <person name="Zhao J."/>
        </authorList>
    </citation>
    <scope>NUCLEOTIDE SEQUENCE [LARGE SCALE GENOMIC DNA]</scope>
    <source>
        <strain evidence="4 5">S-15</strain>
    </source>
</reference>
<evidence type="ECO:0000256" key="1">
    <source>
        <dbReference type="ARBA" id="ARBA00022729"/>
    </source>
</evidence>
<dbReference type="RefSeq" id="WP_160630888.1">
    <property type="nucleotide sequence ID" value="NZ_WWNE01000003.1"/>
</dbReference>
<organism evidence="4 5">
    <name type="scientific">Acidiluteibacter ferrifornacis</name>
    <dbReference type="NCBI Taxonomy" id="2692424"/>
    <lineage>
        <taxon>Bacteria</taxon>
        <taxon>Pseudomonadati</taxon>
        <taxon>Bacteroidota</taxon>
        <taxon>Flavobacteriia</taxon>
        <taxon>Flavobacteriales</taxon>
        <taxon>Cryomorphaceae</taxon>
        <taxon>Acidiluteibacter</taxon>
    </lineage>
</organism>
<feature type="chain" id="PRO_5027034240" evidence="2">
    <location>
        <begin position="21"/>
        <end position="635"/>
    </location>
</feature>
<dbReference type="Gene3D" id="2.60.120.200">
    <property type="match status" value="1"/>
</dbReference>
<dbReference type="InterPro" id="IPR026444">
    <property type="entry name" value="Secre_tail"/>
</dbReference>
<keyword evidence="1 2" id="KW-0732">Signal</keyword>
<dbReference type="EMBL" id="WWNE01000003">
    <property type="protein sequence ID" value="NBG64577.1"/>
    <property type="molecule type" value="Genomic_DNA"/>
</dbReference>
<evidence type="ECO:0000256" key="2">
    <source>
        <dbReference type="SAM" id="SignalP"/>
    </source>
</evidence>
<feature type="domain" description="Secretion system C-terminal sorting" evidence="3">
    <location>
        <begin position="561"/>
        <end position="634"/>
    </location>
</feature>
<name>A0A6N9NHA7_9FLAO</name>
<sequence>MKKNYFLTGALVLASTFAFAQQEKMVGKVMDEKLVPVTAEDLKNASSTVNFNKAEGDTLFYEDFGTGFSTNGWVSNDISQNGFDWIYTTAAPGGQYSSTVPAITSTTAANGFASLRSDFYNTPTPGGGFINMDSYLTSGPITIPATGNVLLRWQQNYRYCCNQSTDLLEVEVSSDNVNWTTYSAKPGVTPNTVVNAPIQVNISTAAANQTTIYIRFHQTASHYYWMIDDIAIVEGASNQLELTRGLSSFGNTDREGFYTMVPFAMTQPISFRGEIKNDGGSNATNTKLKVNITKGSSVVYNDSVSAAATLAPQTSDTVDIVTPYANTDGTGDYTINYSAVASAASSDMARTMTSIDFTITDTIFGKDYNVANGTVGPGSYVDGDAAGSRVAVRYNLKQAAKLTSVSYFISTSTLNIGAEIKSKVWGFDSSQASLNDAMNVPGVVAQNPIPYIIQSTDVGAWVTFPMIPAVTLPAGNYAAAVEQSNANTATVDFTLGRALNSEALQPNNETPNYTTYLYPAGAAAPSWGWITRQPMIRMNFGELLPIGINETKEAINRFNVSPNPSNGQFKVQIDAENARFNLSVRNMIGQVVYNEDISVNNTLTKNIDLSNLDKGIYFVSLENGVNREVQKVIIK</sequence>
<evidence type="ECO:0000313" key="5">
    <source>
        <dbReference type="Proteomes" id="UP000470771"/>
    </source>
</evidence>
<gene>
    <name evidence="4" type="ORF">GQN54_00515</name>
</gene>
<evidence type="ECO:0000259" key="3">
    <source>
        <dbReference type="Pfam" id="PF18962"/>
    </source>
</evidence>
<dbReference type="Proteomes" id="UP000470771">
    <property type="component" value="Unassembled WGS sequence"/>
</dbReference>
<dbReference type="AlphaFoldDB" id="A0A6N9NHA7"/>
<proteinExistence type="predicted"/>
<protein>
    <submittedName>
        <fullName evidence="4">T9SS type A sorting domain-containing protein</fullName>
    </submittedName>
</protein>
<evidence type="ECO:0000313" key="4">
    <source>
        <dbReference type="EMBL" id="NBG64577.1"/>
    </source>
</evidence>
<dbReference type="Gene3D" id="2.60.40.3080">
    <property type="match status" value="1"/>
</dbReference>
<dbReference type="Pfam" id="PF18962">
    <property type="entry name" value="Por_Secre_tail"/>
    <property type="match status" value="1"/>
</dbReference>